<gene>
    <name evidence="8" type="ORF">LTR84_011881</name>
</gene>
<dbReference type="SUPFAM" id="SSF57701">
    <property type="entry name" value="Zn2/Cys6 DNA-binding domain"/>
    <property type="match status" value="1"/>
</dbReference>
<evidence type="ECO:0000256" key="2">
    <source>
        <dbReference type="ARBA" id="ARBA00023015"/>
    </source>
</evidence>
<evidence type="ECO:0000256" key="4">
    <source>
        <dbReference type="ARBA" id="ARBA00023163"/>
    </source>
</evidence>
<evidence type="ECO:0000313" key="8">
    <source>
        <dbReference type="EMBL" id="KAK5057880.1"/>
    </source>
</evidence>
<accession>A0AAV9NH90</accession>
<dbReference type="Pfam" id="PF00172">
    <property type="entry name" value="Zn_clus"/>
    <property type="match status" value="1"/>
</dbReference>
<comment type="caution">
    <text evidence="8">The sequence shown here is derived from an EMBL/GenBank/DDBJ whole genome shotgun (WGS) entry which is preliminary data.</text>
</comment>
<reference evidence="8 9" key="1">
    <citation type="submission" date="2023-08" db="EMBL/GenBank/DDBJ databases">
        <title>Black Yeasts Isolated from many extreme environments.</title>
        <authorList>
            <person name="Coleine C."/>
            <person name="Stajich J.E."/>
            <person name="Selbmann L."/>
        </authorList>
    </citation>
    <scope>NUCLEOTIDE SEQUENCE [LARGE SCALE GENOMIC DNA]</scope>
    <source>
        <strain evidence="8 9">CCFEE 5792</strain>
    </source>
</reference>
<keyword evidence="4" id="KW-0804">Transcription</keyword>
<feature type="domain" description="Zn(2)-C6 fungal-type" evidence="7">
    <location>
        <begin position="13"/>
        <end position="41"/>
    </location>
</feature>
<dbReference type="InterPro" id="IPR036864">
    <property type="entry name" value="Zn2-C6_fun-type_DNA-bd_sf"/>
</dbReference>
<dbReference type="GO" id="GO:0045944">
    <property type="term" value="P:positive regulation of transcription by RNA polymerase II"/>
    <property type="evidence" value="ECO:0007669"/>
    <property type="project" value="TreeGrafter"/>
</dbReference>
<name>A0AAV9NH90_9EURO</name>
<evidence type="ECO:0000256" key="1">
    <source>
        <dbReference type="ARBA" id="ARBA00004123"/>
    </source>
</evidence>
<protein>
    <recommendedName>
        <fullName evidence="7">Zn(2)-C6 fungal-type domain-containing protein</fullName>
    </recommendedName>
</protein>
<dbReference type="PROSITE" id="PS00463">
    <property type="entry name" value="ZN2_CY6_FUNGAL_1"/>
    <property type="match status" value="1"/>
</dbReference>
<dbReference type="EMBL" id="JAVRRD010000006">
    <property type="protein sequence ID" value="KAK5057880.1"/>
    <property type="molecule type" value="Genomic_DNA"/>
</dbReference>
<keyword evidence="3" id="KW-0238">DNA-binding</keyword>
<keyword evidence="2" id="KW-0805">Transcription regulation</keyword>
<evidence type="ECO:0000256" key="6">
    <source>
        <dbReference type="SAM" id="MobiDB-lite"/>
    </source>
</evidence>
<comment type="subcellular location">
    <subcellularLocation>
        <location evidence="1">Nucleus</location>
    </subcellularLocation>
</comment>
<dbReference type="SMART" id="SM00066">
    <property type="entry name" value="GAL4"/>
    <property type="match status" value="1"/>
</dbReference>
<dbReference type="RefSeq" id="XP_064708998.1">
    <property type="nucleotide sequence ID" value="XM_064855409.1"/>
</dbReference>
<dbReference type="CDD" id="cd00067">
    <property type="entry name" value="GAL4"/>
    <property type="match status" value="1"/>
</dbReference>
<dbReference type="PANTHER" id="PTHR37534">
    <property type="entry name" value="TRANSCRIPTIONAL ACTIVATOR PROTEIN UGA3"/>
    <property type="match status" value="1"/>
</dbReference>
<dbReference type="PANTHER" id="PTHR37534:SF11">
    <property type="entry name" value="ZN(II)2CYS6 TRANSCRIPTION FACTOR (EUROFUNG)"/>
    <property type="match status" value="1"/>
</dbReference>
<dbReference type="InterPro" id="IPR001138">
    <property type="entry name" value="Zn2Cys6_DnaBD"/>
</dbReference>
<dbReference type="GO" id="GO:0000981">
    <property type="term" value="F:DNA-binding transcription factor activity, RNA polymerase II-specific"/>
    <property type="evidence" value="ECO:0007669"/>
    <property type="project" value="InterPro"/>
</dbReference>
<evidence type="ECO:0000313" key="9">
    <source>
        <dbReference type="Proteomes" id="UP001358417"/>
    </source>
</evidence>
<dbReference type="GO" id="GO:0005634">
    <property type="term" value="C:nucleus"/>
    <property type="evidence" value="ECO:0007669"/>
    <property type="project" value="UniProtKB-SubCell"/>
</dbReference>
<dbReference type="Gene3D" id="4.10.240.10">
    <property type="entry name" value="Zn(2)-C6 fungal-type DNA-binding domain"/>
    <property type="match status" value="1"/>
</dbReference>
<dbReference type="Pfam" id="PF11951">
    <property type="entry name" value="Fungal_trans_2"/>
    <property type="match status" value="1"/>
</dbReference>
<organism evidence="8 9">
    <name type="scientific">Exophiala bonariae</name>
    <dbReference type="NCBI Taxonomy" id="1690606"/>
    <lineage>
        <taxon>Eukaryota</taxon>
        <taxon>Fungi</taxon>
        <taxon>Dikarya</taxon>
        <taxon>Ascomycota</taxon>
        <taxon>Pezizomycotina</taxon>
        <taxon>Eurotiomycetes</taxon>
        <taxon>Chaetothyriomycetidae</taxon>
        <taxon>Chaetothyriales</taxon>
        <taxon>Herpotrichiellaceae</taxon>
        <taxon>Exophiala</taxon>
    </lineage>
</organism>
<dbReference type="InterPro" id="IPR021858">
    <property type="entry name" value="Fun_TF"/>
</dbReference>
<dbReference type="AlphaFoldDB" id="A0AAV9NH90"/>
<proteinExistence type="predicted"/>
<dbReference type="Proteomes" id="UP001358417">
    <property type="component" value="Unassembled WGS sequence"/>
</dbReference>
<evidence type="ECO:0000256" key="5">
    <source>
        <dbReference type="ARBA" id="ARBA00023242"/>
    </source>
</evidence>
<keyword evidence="9" id="KW-1185">Reference proteome</keyword>
<keyword evidence="5" id="KW-0539">Nucleus</keyword>
<dbReference type="GeneID" id="89980031"/>
<evidence type="ECO:0000256" key="3">
    <source>
        <dbReference type="ARBA" id="ARBA00023125"/>
    </source>
</evidence>
<dbReference type="GO" id="GO:0008270">
    <property type="term" value="F:zinc ion binding"/>
    <property type="evidence" value="ECO:0007669"/>
    <property type="project" value="InterPro"/>
</dbReference>
<sequence length="669" mass="75326">MSVSPRNVKSRSGCSTCKQRRIKCDEAKPNCNQCVRKHLECPGYGPRWKWSSKHEKHSELQIRKKSVSRKTTSVPRPSHDDAEVNNTSPPVSNAGPFLIIDVLDHGVPDEQLLNKYANGNLDDKENEIFCHEPFQFGLQDDISPGALILNSSGSVPSNNPELNMSNSYHQSPITVTQDIWQPPDTILSNPQVQVEYFTQKICKVLSAFDSDCNSFRKLAISRVKESLLFFSLFRFITAAFLRSSASKTDGTIIVRNAQAEILHRLQNEVAQLDHSNRTKIEDALLAVIMFGLSSNWDGSNSPSIFHYNGAVRLYHYAYPDRTSPPPRGGHQEFSLYALTYWWMGLAFITDTSEHHVLEPPSVVICGDNFHTRMGKRIPHPLIGVSPEPQILLGQVGRLLHKQRMRSRKKCFISVRTLQTDLQVLQQAQRLEKEALSLILPDEDNYVDVSDPDTPVADLFNIAEIHRLSALILLYRAFPDLLDNRLGLAASSIDSGQSELARLSWVTMLACYALELLSQNSPRSGTRSIEQILLIIIAGELRQNLVSMDLCASIATDDSDFGALVAAMSASPICAAMSQNSYTGLRIFEEEDYPHQESFDLNEHLTAEHISEARATVLKRLGAIREILPYKSLEMVEELILKTWAQNGYEQGEVFWMDVMIENDWKFLLV</sequence>
<dbReference type="PROSITE" id="PS50048">
    <property type="entry name" value="ZN2_CY6_FUNGAL_2"/>
    <property type="match status" value="1"/>
</dbReference>
<feature type="region of interest" description="Disordered" evidence="6">
    <location>
        <begin position="55"/>
        <end position="90"/>
    </location>
</feature>
<evidence type="ECO:0000259" key="7">
    <source>
        <dbReference type="PROSITE" id="PS50048"/>
    </source>
</evidence>
<dbReference type="GO" id="GO:0000976">
    <property type="term" value="F:transcription cis-regulatory region binding"/>
    <property type="evidence" value="ECO:0007669"/>
    <property type="project" value="TreeGrafter"/>
</dbReference>